<proteinExistence type="predicted"/>
<evidence type="ECO:0000256" key="1">
    <source>
        <dbReference type="SAM" id="MobiDB-lite"/>
    </source>
</evidence>
<feature type="compositionally biased region" description="Polar residues" evidence="1">
    <location>
        <begin position="87"/>
        <end position="103"/>
    </location>
</feature>
<gene>
    <name evidence="2" type="ORF">CUR83_01690</name>
</gene>
<name>A0ABT6IQG2_9GAMM</name>
<reference evidence="2 3" key="1">
    <citation type="submission" date="2017-11" db="EMBL/GenBank/DDBJ databases">
        <title>Whole genome sequencing of Psychrobacter pocilloporae S6-60T(=JCM 31058T=LMG 29157T).</title>
        <authorList>
            <person name="Das S.K."/>
        </authorList>
    </citation>
    <scope>NUCLEOTIDE SEQUENCE [LARGE SCALE GENOMIC DNA]</scope>
    <source>
        <strain evidence="2 3">S6-60</strain>
    </source>
</reference>
<evidence type="ECO:0008006" key="4">
    <source>
        <dbReference type="Google" id="ProtNLM"/>
    </source>
</evidence>
<keyword evidence="3" id="KW-1185">Reference proteome</keyword>
<dbReference type="Proteomes" id="UP001243298">
    <property type="component" value="Unassembled WGS sequence"/>
</dbReference>
<organism evidence="2 3">
    <name type="scientific">Psychrobacter pocilloporae</name>
    <dbReference type="NCBI Taxonomy" id="1775882"/>
    <lineage>
        <taxon>Bacteria</taxon>
        <taxon>Pseudomonadati</taxon>
        <taxon>Pseudomonadota</taxon>
        <taxon>Gammaproteobacteria</taxon>
        <taxon>Moraxellales</taxon>
        <taxon>Moraxellaceae</taxon>
        <taxon>Psychrobacter</taxon>
    </lineage>
</organism>
<feature type="region of interest" description="Disordered" evidence="1">
    <location>
        <begin position="87"/>
        <end position="116"/>
    </location>
</feature>
<protein>
    <recommendedName>
        <fullName evidence="4">Lipoprotein</fullName>
    </recommendedName>
</protein>
<sequence>MLTQRDNMMTVSSKTVSSKTTKLLPAMLTLVLGSTLVLSGCQATKSLLGKRDNGSLDYQQSKKLAPIELPAAQETAPFVPLYPTPNVGANTLKLQNESGNQYQLPKPQRAVSSPSN</sequence>
<evidence type="ECO:0000313" key="2">
    <source>
        <dbReference type="EMBL" id="MDH4903804.1"/>
    </source>
</evidence>
<accession>A0ABT6IQG2</accession>
<dbReference type="EMBL" id="PGFT01000001">
    <property type="protein sequence ID" value="MDH4903804.1"/>
    <property type="molecule type" value="Genomic_DNA"/>
</dbReference>
<evidence type="ECO:0000313" key="3">
    <source>
        <dbReference type="Proteomes" id="UP001243298"/>
    </source>
</evidence>
<comment type="caution">
    <text evidence="2">The sequence shown here is derived from an EMBL/GenBank/DDBJ whole genome shotgun (WGS) entry which is preliminary data.</text>
</comment>